<protein>
    <submittedName>
        <fullName evidence="8">ComEC/Rec2 family competence protein</fullName>
    </submittedName>
</protein>
<keyword evidence="4 6" id="KW-1133">Transmembrane helix</keyword>
<evidence type="ECO:0000259" key="7">
    <source>
        <dbReference type="Pfam" id="PF03772"/>
    </source>
</evidence>
<sequence length="547" mass="55229">MSELRLVPAALVVWGASLAGIVWGGWVSLATVAVVLSVVALAREAGQVVLVGGLGSVAAAVTAVRLATSRAWEFGTQLVGSVSGEPKEIDGGGFLIRLSIPGHPGQVPAFVPSIPDGVEPGSTVRVVGSAAEATRPGTTQMVLNGEVEVVAPPTGMAAWSNHVKDVFAQSVAQTVGERSQGLIPGMVLGDTSLQSAAEEQAYIDTGLSHLSAVSGSNVAIVTAAATVFASAVGLGLRGRIAVAAAALTVFATLVGPEPSVLRASVTGLVGLTAVLSSSVAEPVHALCLAVIGLVLVNSNLAVNYGFALSVAATAGIVALSPVLRRAFAPTGWPDILVRALAVAIAADVVTMPIVALMAGQVSLVSVVANVLVAPAAAPVTVLGLFAVILALLPGGLEKPVLWVIEPMTEWIHTVAAVGAGLPVSTVGGSPLVVVVCYGWVLAGFLLGRPRVTIAAVVTVVTVVAAGGSGARWQTPIDTSRLNAHVVARESEVEPVPAHSQVVVVMEEGAAHDRPVITQGGIPVLYPRRDGRVTLYPDGTQRAASGRF</sequence>
<feature type="transmembrane region" description="Helical" evidence="6">
    <location>
        <begin position="301"/>
        <end position="323"/>
    </location>
</feature>
<keyword evidence="5 6" id="KW-0472">Membrane</keyword>
<organism evidence="8 9">
    <name type="scientific">Corynebacterium qintianiae</name>
    <dbReference type="NCBI Taxonomy" id="2709392"/>
    <lineage>
        <taxon>Bacteria</taxon>
        <taxon>Bacillati</taxon>
        <taxon>Actinomycetota</taxon>
        <taxon>Actinomycetes</taxon>
        <taxon>Mycobacteriales</taxon>
        <taxon>Corynebacteriaceae</taxon>
        <taxon>Corynebacterium</taxon>
    </lineage>
</organism>
<dbReference type="GO" id="GO:0005886">
    <property type="term" value="C:plasma membrane"/>
    <property type="evidence" value="ECO:0007669"/>
    <property type="project" value="UniProtKB-SubCell"/>
</dbReference>
<dbReference type="Proteomes" id="UP000594586">
    <property type="component" value="Chromosome"/>
</dbReference>
<evidence type="ECO:0000256" key="1">
    <source>
        <dbReference type="ARBA" id="ARBA00004651"/>
    </source>
</evidence>
<dbReference type="PANTHER" id="PTHR30619:SF7">
    <property type="entry name" value="BETA-LACTAMASE DOMAIN PROTEIN"/>
    <property type="match status" value="1"/>
</dbReference>
<feature type="transmembrane region" description="Helical" evidence="6">
    <location>
        <begin position="210"/>
        <end position="232"/>
    </location>
</feature>
<keyword evidence="9" id="KW-1185">Reference proteome</keyword>
<feature type="transmembrane region" description="Helical" evidence="6">
    <location>
        <begin position="238"/>
        <end position="256"/>
    </location>
</feature>
<feature type="transmembrane region" description="Helical" evidence="6">
    <location>
        <begin position="48"/>
        <end position="67"/>
    </location>
</feature>
<gene>
    <name evidence="8" type="ORF">G7Y29_08170</name>
</gene>
<feature type="domain" description="ComEC/Rec2-related protein" evidence="7">
    <location>
        <begin position="186"/>
        <end position="446"/>
    </location>
</feature>
<accession>A0A7T0KLI7</accession>
<comment type="subcellular location">
    <subcellularLocation>
        <location evidence="1">Cell membrane</location>
        <topology evidence="1">Multi-pass membrane protein</topology>
    </subcellularLocation>
</comment>
<dbReference type="AlphaFoldDB" id="A0A7T0KLI7"/>
<evidence type="ECO:0000313" key="8">
    <source>
        <dbReference type="EMBL" id="QPK82835.1"/>
    </source>
</evidence>
<evidence type="ECO:0000256" key="5">
    <source>
        <dbReference type="ARBA" id="ARBA00023136"/>
    </source>
</evidence>
<dbReference type="PANTHER" id="PTHR30619">
    <property type="entry name" value="DNA INTERNALIZATION/COMPETENCE PROTEIN COMEC/REC2"/>
    <property type="match status" value="1"/>
</dbReference>
<keyword evidence="3 6" id="KW-0812">Transmembrane</keyword>
<dbReference type="InterPro" id="IPR004477">
    <property type="entry name" value="ComEC_N"/>
</dbReference>
<dbReference type="NCBIfam" id="TIGR00360">
    <property type="entry name" value="ComEC_N-term"/>
    <property type="match status" value="1"/>
</dbReference>
<feature type="transmembrane region" description="Helical" evidence="6">
    <location>
        <begin position="452"/>
        <end position="470"/>
    </location>
</feature>
<feature type="transmembrane region" description="Helical" evidence="6">
    <location>
        <begin position="268"/>
        <end position="295"/>
    </location>
</feature>
<evidence type="ECO:0000256" key="3">
    <source>
        <dbReference type="ARBA" id="ARBA00022692"/>
    </source>
</evidence>
<evidence type="ECO:0000256" key="6">
    <source>
        <dbReference type="SAM" id="Phobius"/>
    </source>
</evidence>
<proteinExistence type="predicted"/>
<dbReference type="RefSeq" id="WP_165004527.1">
    <property type="nucleotide sequence ID" value="NZ_CP064955.1"/>
</dbReference>
<feature type="transmembrane region" description="Helical" evidence="6">
    <location>
        <begin position="335"/>
        <end position="358"/>
    </location>
</feature>
<dbReference type="EMBL" id="CP064955">
    <property type="protein sequence ID" value="QPK82835.1"/>
    <property type="molecule type" value="Genomic_DNA"/>
</dbReference>
<evidence type="ECO:0000256" key="4">
    <source>
        <dbReference type="ARBA" id="ARBA00022989"/>
    </source>
</evidence>
<feature type="transmembrane region" description="Helical" evidence="6">
    <location>
        <begin position="413"/>
        <end position="440"/>
    </location>
</feature>
<dbReference type="InterPro" id="IPR052159">
    <property type="entry name" value="Competence_DNA_uptake"/>
</dbReference>
<feature type="transmembrane region" description="Helical" evidence="6">
    <location>
        <begin position="12"/>
        <end position="42"/>
    </location>
</feature>
<dbReference type="KEGG" id="cqn:G7Y29_08170"/>
<feature type="transmembrane region" description="Helical" evidence="6">
    <location>
        <begin position="370"/>
        <end position="392"/>
    </location>
</feature>
<reference evidence="8 9" key="1">
    <citation type="submission" date="2020-11" db="EMBL/GenBank/DDBJ databases">
        <title>Corynebacterium sp. MC1420.</title>
        <authorList>
            <person name="Zhou J."/>
        </authorList>
    </citation>
    <scope>NUCLEOTIDE SEQUENCE [LARGE SCALE GENOMIC DNA]</scope>
    <source>
        <strain evidence="8 9">MC1420</strain>
    </source>
</reference>
<evidence type="ECO:0000256" key="2">
    <source>
        <dbReference type="ARBA" id="ARBA00022475"/>
    </source>
</evidence>
<name>A0A7T0KLI7_9CORY</name>
<dbReference type="Pfam" id="PF03772">
    <property type="entry name" value="Competence"/>
    <property type="match status" value="1"/>
</dbReference>
<evidence type="ECO:0000313" key="9">
    <source>
        <dbReference type="Proteomes" id="UP000594586"/>
    </source>
</evidence>
<keyword evidence="2" id="KW-1003">Cell membrane</keyword>